<feature type="domain" description="BTB" evidence="1">
    <location>
        <begin position="37"/>
        <end position="109"/>
    </location>
</feature>
<organism evidence="2 3">
    <name type="scientific">Rhizophagus irregularis</name>
    <dbReference type="NCBI Taxonomy" id="588596"/>
    <lineage>
        <taxon>Eukaryota</taxon>
        <taxon>Fungi</taxon>
        <taxon>Fungi incertae sedis</taxon>
        <taxon>Mucoromycota</taxon>
        <taxon>Glomeromycotina</taxon>
        <taxon>Glomeromycetes</taxon>
        <taxon>Glomerales</taxon>
        <taxon>Glomeraceae</taxon>
        <taxon>Rhizophagus</taxon>
    </lineage>
</organism>
<evidence type="ECO:0000313" key="3">
    <source>
        <dbReference type="Proteomes" id="UP000684084"/>
    </source>
</evidence>
<dbReference type="SMART" id="SM00225">
    <property type="entry name" value="BTB"/>
    <property type="match status" value="1"/>
</dbReference>
<accession>A0A915YYC8</accession>
<gene>
    <name evidence="2" type="ORF">CHRIB12_LOCUS5370</name>
</gene>
<dbReference type="EMBL" id="CAGKOT010000008">
    <property type="protein sequence ID" value="CAB5352158.1"/>
    <property type="molecule type" value="Genomic_DNA"/>
</dbReference>
<dbReference type="Proteomes" id="UP000684084">
    <property type="component" value="Unassembled WGS sequence"/>
</dbReference>
<protein>
    <recommendedName>
        <fullName evidence="1">BTB domain-containing protein</fullName>
    </recommendedName>
</protein>
<dbReference type="CDD" id="cd18186">
    <property type="entry name" value="BTB_POZ_ZBTB_KLHL-like"/>
    <property type="match status" value="1"/>
</dbReference>
<proteinExistence type="predicted"/>
<evidence type="ECO:0000313" key="2">
    <source>
        <dbReference type="EMBL" id="CAB5352158.1"/>
    </source>
</evidence>
<dbReference type="PROSITE" id="PS50097">
    <property type="entry name" value="BTB"/>
    <property type="match status" value="1"/>
</dbReference>
<dbReference type="PANTHER" id="PTHR24413">
    <property type="entry name" value="SPECKLE-TYPE POZ PROTEIN"/>
    <property type="match status" value="1"/>
</dbReference>
<dbReference type="OrthoDB" id="2339161at2759"/>
<evidence type="ECO:0000259" key="1">
    <source>
        <dbReference type="PROSITE" id="PS50097"/>
    </source>
</evidence>
<dbReference type="VEuPathDB" id="FungiDB:RhiirFUN_025643"/>
<name>A0A915YYC8_9GLOM</name>
<sequence>MSDDIVDIVDIIDLKPSLLRDLKNLYKNLEKDNNNDYNVIIKVDQKNFKAHSVILKLRSEYFHNLINNELAKKMVKFSKKLTLEISDINSNVFASCLKYIYTGKFSLQEDDDVIFFAITSEDYYICVRPYKDVLPEKLVEQLEEYYLTKKTSPPPDALPPREMKEKNPNWLKRRHSMGKQPPGLQRKNTLAKPPVVVQPRIRTVSKIINNQKIKRISRWIDGNESNELGDSNNNHD</sequence>
<dbReference type="Pfam" id="PF00651">
    <property type="entry name" value="BTB"/>
    <property type="match status" value="1"/>
</dbReference>
<comment type="caution">
    <text evidence="2">The sequence shown here is derived from an EMBL/GenBank/DDBJ whole genome shotgun (WGS) entry which is preliminary data.</text>
</comment>
<dbReference type="InterPro" id="IPR000210">
    <property type="entry name" value="BTB/POZ_dom"/>
</dbReference>
<dbReference type="AlphaFoldDB" id="A0A915YYC8"/>
<reference evidence="2" key="1">
    <citation type="submission" date="2020-05" db="EMBL/GenBank/DDBJ databases">
        <authorList>
            <person name="Rincon C."/>
            <person name="Sanders R I."/>
            <person name="Robbins C."/>
            <person name="Chaturvedi A."/>
        </authorList>
    </citation>
    <scope>NUCLEOTIDE SEQUENCE</scope>
    <source>
        <strain evidence="2">CHB12</strain>
    </source>
</reference>